<comment type="similarity">
    <text evidence="12">Belongs to the archaeal rpoM/eukaryotic RPA12/RPB9/RPC11 RNA polymerase family.</text>
</comment>
<evidence type="ECO:0000256" key="11">
    <source>
        <dbReference type="PROSITE-ProRule" id="PRU00472"/>
    </source>
</evidence>
<evidence type="ECO:0000256" key="8">
    <source>
        <dbReference type="ARBA" id="ARBA00023163"/>
    </source>
</evidence>
<dbReference type="FunFam" id="2.20.25.10:FF:000008">
    <property type="entry name" value="DNA-directed RNA polymerase II subunit RPB9"/>
    <property type="match status" value="1"/>
</dbReference>
<name>A0A9N9ACR2_9GLOM</name>
<accession>A0A9N9ACR2</accession>
<evidence type="ECO:0000256" key="6">
    <source>
        <dbReference type="ARBA" id="ARBA00022771"/>
    </source>
</evidence>
<evidence type="ECO:0000256" key="10">
    <source>
        <dbReference type="ARBA" id="ARBA00042129"/>
    </source>
</evidence>
<evidence type="ECO:0000313" key="16">
    <source>
        <dbReference type="Proteomes" id="UP000789342"/>
    </source>
</evidence>
<dbReference type="OrthoDB" id="282270at2759"/>
<dbReference type="InterPro" id="IPR001222">
    <property type="entry name" value="Znf_TFIIS"/>
</dbReference>
<dbReference type="GO" id="GO:0001193">
    <property type="term" value="P:maintenance of transcriptional fidelity during transcription elongation by RNA polymerase II"/>
    <property type="evidence" value="ECO:0007669"/>
    <property type="project" value="TreeGrafter"/>
</dbReference>
<organism evidence="15 16">
    <name type="scientific">Acaulospora morrowiae</name>
    <dbReference type="NCBI Taxonomy" id="94023"/>
    <lineage>
        <taxon>Eukaryota</taxon>
        <taxon>Fungi</taxon>
        <taxon>Fungi incertae sedis</taxon>
        <taxon>Mucoromycota</taxon>
        <taxon>Glomeromycotina</taxon>
        <taxon>Glomeromycetes</taxon>
        <taxon>Diversisporales</taxon>
        <taxon>Acaulosporaceae</taxon>
        <taxon>Acaulospora</taxon>
    </lineage>
</organism>
<dbReference type="PANTHER" id="PTHR11239:SF1">
    <property type="entry name" value="DNA-DIRECTED RNA POLYMERASE II SUBUNIT RPB9"/>
    <property type="match status" value="1"/>
</dbReference>
<dbReference type="AlphaFoldDB" id="A0A9N9ACR2"/>
<evidence type="ECO:0000259" key="14">
    <source>
        <dbReference type="PROSITE" id="PS51133"/>
    </source>
</evidence>
<feature type="region of interest" description="Disordered" evidence="13">
    <location>
        <begin position="162"/>
        <end position="183"/>
    </location>
</feature>
<evidence type="ECO:0000256" key="12">
    <source>
        <dbReference type="RuleBase" id="RU003474"/>
    </source>
</evidence>
<dbReference type="GO" id="GO:0006367">
    <property type="term" value="P:transcription initiation at RNA polymerase II promoter"/>
    <property type="evidence" value="ECO:0007669"/>
    <property type="project" value="TreeGrafter"/>
</dbReference>
<gene>
    <name evidence="15" type="ORF">AMORRO_LOCUS4367</name>
</gene>
<evidence type="ECO:0000256" key="4">
    <source>
        <dbReference type="ARBA" id="ARBA00022478"/>
    </source>
</evidence>
<dbReference type="Gene3D" id="2.20.25.10">
    <property type="match status" value="2"/>
</dbReference>
<dbReference type="InterPro" id="IPR001529">
    <property type="entry name" value="Zn_ribbon_RPB9"/>
</dbReference>
<dbReference type="SMART" id="SM00440">
    <property type="entry name" value="ZnF_C2C2"/>
    <property type="match status" value="1"/>
</dbReference>
<dbReference type="GO" id="GO:0003899">
    <property type="term" value="F:DNA-directed RNA polymerase activity"/>
    <property type="evidence" value="ECO:0007669"/>
    <property type="project" value="InterPro"/>
</dbReference>
<dbReference type="PROSITE" id="PS51133">
    <property type="entry name" value="ZF_TFIIS_2"/>
    <property type="match status" value="1"/>
</dbReference>
<dbReference type="Pfam" id="PF01096">
    <property type="entry name" value="Zn_ribbon_TFIIS"/>
    <property type="match status" value="1"/>
</dbReference>
<feature type="domain" description="TFIIS-type" evidence="14">
    <location>
        <begin position="71"/>
        <end position="113"/>
    </location>
</feature>
<dbReference type="Pfam" id="PF02150">
    <property type="entry name" value="Zn_ribbon_RPB9"/>
    <property type="match status" value="1"/>
</dbReference>
<evidence type="ECO:0000256" key="5">
    <source>
        <dbReference type="ARBA" id="ARBA00022723"/>
    </source>
</evidence>
<protein>
    <recommendedName>
        <fullName evidence="3">DNA-directed RNA polymerase II subunit RPB9</fullName>
    </recommendedName>
    <alternativeName>
        <fullName evidence="10">DNA-directed RNA polymerase II subunit 9</fullName>
    </alternativeName>
</protein>
<keyword evidence="6 11" id="KW-0863">Zinc-finger</keyword>
<reference evidence="15" key="1">
    <citation type="submission" date="2021-06" db="EMBL/GenBank/DDBJ databases">
        <authorList>
            <person name="Kallberg Y."/>
            <person name="Tangrot J."/>
            <person name="Rosling A."/>
        </authorList>
    </citation>
    <scope>NUCLEOTIDE SEQUENCE</scope>
    <source>
        <strain evidence="15">CL551</strain>
    </source>
</reference>
<keyword evidence="8 12" id="KW-0804">Transcription</keyword>
<dbReference type="GO" id="GO:0006283">
    <property type="term" value="P:transcription-coupled nucleotide-excision repair"/>
    <property type="evidence" value="ECO:0007669"/>
    <property type="project" value="TreeGrafter"/>
</dbReference>
<evidence type="ECO:0000313" key="15">
    <source>
        <dbReference type="EMBL" id="CAG8524436.1"/>
    </source>
</evidence>
<comment type="subcellular location">
    <subcellularLocation>
        <location evidence="1">Nucleus</location>
        <location evidence="1">Nucleolus</location>
    </subcellularLocation>
</comment>
<dbReference type="PANTHER" id="PTHR11239">
    <property type="entry name" value="DNA-DIRECTED RNA POLYMERASE"/>
    <property type="match status" value="1"/>
</dbReference>
<comment type="caution">
    <text evidence="15">The sequence shown here is derived from an EMBL/GenBank/DDBJ whole genome shotgun (WGS) entry which is preliminary data.</text>
</comment>
<proteinExistence type="inferred from homology"/>
<evidence type="ECO:0000256" key="9">
    <source>
        <dbReference type="ARBA" id="ARBA00023242"/>
    </source>
</evidence>
<dbReference type="Proteomes" id="UP000789342">
    <property type="component" value="Unassembled WGS sequence"/>
</dbReference>
<dbReference type="CDD" id="cd10508">
    <property type="entry name" value="Zn-ribbon_RPB9"/>
    <property type="match status" value="1"/>
</dbReference>
<evidence type="ECO:0000256" key="7">
    <source>
        <dbReference type="ARBA" id="ARBA00022833"/>
    </source>
</evidence>
<dbReference type="InterPro" id="IPR034012">
    <property type="entry name" value="Zn_ribbon_RPB9_C"/>
</dbReference>
<dbReference type="GO" id="GO:0005730">
    <property type="term" value="C:nucleolus"/>
    <property type="evidence" value="ECO:0007669"/>
    <property type="project" value="UniProtKB-SubCell"/>
</dbReference>
<dbReference type="InterPro" id="IPR012164">
    <property type="entry name" value="Rpa12/Rpb9/Rpc10/TFS"/>
</dbReference>
<keyword evidence="4 12" id="KW-0240">DNA-directed RNA polymerase</keyword>
<keyword evidence="9" id="KW-0539">Nucleus</keyword>
<evidence type="ECO:0000256" key="2">
    <source>
        <dbReference type="ARBA" id="ARBA00011730"/>
    </source>
</evidence>
<comment type="subunit">
    <text evidence="2">Component of the RNA polymerase II (Pol II) complex consisting of 12 subunits.</text>
</comment>
<evidence type="ECO:0000256" key="13">
    <source>
        <dbReference type="SAM" id="MobiDB-lite"/>
    </source>
</evidence>
<sequence>MATFKFCSQCSNLLYPREDKENKRLLYACRNCIYQEETINFCVYRNDVQNAASEKISIIKDLAADPTLARKEKKCSQCGYNIAVFFEAQTRRSDTKMSLYYACANIHCGYRWTDLDQPPMENAEDQYENEENLEYQVDDYEMHGQEPDVEVYQETTYPSMGITEPEEQDMALPKQEYHDSDDW</sequence>
<dbReference type="GO" id="GO:0008270">
    <property type="term" value="F:zinc ion binding"/>
    <property type="evidence" value="ECO:0007669"/>
    <property type="project" value="UniProtKB-KW"/>
</dbReference>
<keyword evidence="16" id="KW-1185">Reference proteome</keyword>
<keyword evidence="5 12" id="KW-0479">Metal-binding</keyword>
<evidence type="ECO:0000256" key="1">
    <source>
        <dbReference type="ARBA" id="ARBA00004604"/>
    </source>
</evidence>
<dbReference type="SMART" id="SM00661">
    <property type="entry name" value="RPOL9"/>
    <property type="match status" value="1"/>
</dbReference>
<dbReference type="SUPFAM" id="SSF57783">
    <property type="entry name" value="Zinc beta-ribbon"/>
    <property type="match status" value="2"/>
</dbReference>
<dbReference type="GO" id="GO:0003676">
    <property type="term" value="F:nucleic acid binding"/>
    <property type="evidence" value="ECO:0007669"/>
    <property type="project" value="InterPro"/>
</dbReference>
<evidence type="ECO:0000256" key="3">
    <source>
        <dbReference type="ARBA" id="ARBA00015926"/>
    </source>
</evidence>
<dbReference type="EMBL" id="CAJVPV010002360">
    <property type="protein sequence ID" value="CAG8524436.1"/>
    <property type="molecule type" value="Genomic_DNA"/>
</dbReference>
<dbReference type="GO" id="GO:0005665">
    <property type="term" value="C:RNA polymerase II, core complex"/>
    <property type="evidence" value="ECO:0007669"/>
    <property type="project" value="TreeGrafter"/>
</dbReference>
<keyword evidence="7" id="KW-0862">Zinc</keyword>